<sequence length="475" mass="50159">MRGQGGAGPRSLRRRQRCRRARRVRHRVLDRARHRQPGGWWPDRIGDDAVIAHPERRPEAGLSLIELMIALAISSLLILALVEVFAASRTAYLLSSGLARTQENGRFAIDILQRDLRMAGHAGCVNDQARFLPGNVTPSRPALISTFLTDAQQFDGNYAAVGEPGLRFDVAITGYEAVNTASGNTVAITSVPGSATSASWTGMPTALFDDFPASGTAGAPVPGSDVLVLRFFAPTGAQVTNFIPGDPATIQFASAQSGRLTEGLANPGLFAIADCMQAAVFQATTVQLSPTPPAPGEMTVASSGLNQSSFVTTPPFTTGQAMLYRAESVVYYVGRNASDNPALYRMRYTAGPGVAALAAPVSEELVEGIESLQLQYGQDSNTGAAQTPTGNIGSSLTANALVPAADPETAWRRVGLVRVGLLARSTEPAAAEQRSDAAGGTRLSALGVTFTPPDDTRYRAVYEDSVALRNRLFGN</sequence>
<dbReference type="InterPro" id="IPR032092">
    <property type="entry name" value="PilW"/>
</dbReference>
<accession>A0A5C5U3M1</accession>
<dbReference type="Pfam" id="PF07963">
    <property type="entry name" value="N_methyl"/>
    <property type="match status" value="1"/>
</dbReference>
<dbReference type="Pfam" id="PF16074">
    <property type="entry name" value="PilW"/>
    <property type="match status" value="1"/>
</dbReference>
<dbReference type="PROSITE" id="PS00409">
    <property type="entry name" value="PROKAR_NTER_METHYL"/>
    <property type="match status" value="1"/>
</dbReference>
<protein>
    <submittedName>
        <fullName evidence="2">Prepilin-type N-terminal cleavage/methylation domain-containing protein</fullName>
    </submittedName>
</protein>
<keyword evidence="1" id="KW-0472">Membrane</keyword>
<dbReference type="AlphaFoldDB" id="A0A5C5U3M1"/>
<keyword evidence="1" id="KW-0812">Transmembrane</keyword>
<keyword evidence="3" id="KW-1185">Reference proteome</keyword>
<evidence type="ECO:0000313" key="3">
    <source>
        <dbReference type="Proteomes" id="UP000319980"/>
    </source>
</evidence>
<reference evidence="2 3" key="1">
    <citation type="journal article" date="2008" name="Int. J. Syst. Evol. Microbiol.">
        <title>Luteimonas marina sp. nov., isolated from seawater.</title>
        <authorList>
            <person name="Baik K.S."/>
            <person name="Park S.C."/>
            <person name="Kim M.S."/>
            <person name="Kim E.M."/>
            <person name="Park C."/>
            <person name="Chun J."/>
            <person name="Seong C.N."/>
        </authorList>
    </citation>
    <scope>NUCLEOTIDE SEQUENCE [LARGE SCALE GENOMIC DNA]</scope>
    <source>
        <strain evidence="2 3">FR1330</strain>
    </source>
</reference>
<dbReference type="InterPro" id="IPR012902">
    <property type="entry name" value="N_methyl_site"/>
</dbReference>
<dbReference type="OrthoDB" id="5296662at2"/>
<evidence type="ECO:0000313" key="2">
    <source>
        <dbReference type="EMBL" id="TWT20349.1"/>
    </source>
</evidence>
<comment type="caution">
    <text evidence="2">The sequence shown here is derived from an EMBL/GenBank/DDBJ whole genome shotgun (WGS) entry which is preliminary data.</text>
</comment>
<dbReference type="EMBL" id="VOHK01000004">
    <property type="protein sequence ID" value="TWT20349.1"/>
    <property type="molecule type" value="Genomic_DNA"/>
</dbReference>
<name>A0A5C5U3M1_9GAMM</name>
<organism evidence="2 3">
    <name type="scientific">Luteimonas marina</name>
    <dbReference type="NCBI Taxonomy" id="488485"/>
    <lineage>
        <taxon>Bacteria</taxon>
        <taxon>Pseudomonadati</taxon>
        <taxon>Pseudomonadota</taxon>
        <taxon>Gammaproteobacteria</taxon>
        <taxon>Lysobacterales</taxon>
        <taxon>Lysobacteraceae</taxon>
        <taxon>Luteimonas</taxon>
    </lineage>
</organism>
<feature type="transmembrane region" description="Helical" evidence="1">
    <location>
        <begin position="64"/>
        <end position="86"/>
    </location>
</feature>
<evidence type="ECO:0000256" key="1">
    <source>
        <dbReference type="SAM" id="Phobius"/>
    </source>
</evidence>
<keyword evidence="1" id="KW-1133">Transmembrane helix</keyword>
<proteinExistence type="predicted"/>
<dbReference type="NCBIfam" id="TIGR02532">
    <property type="entry name" value="IV_pilin_GFxxxE"/>
    <property type="match status" value="1"/>
</dbReference>
<dbReference type="GO" id="GO:0043683">
    <property type="term" value="P:type IV pilus assembly"/>
    <property type="evidence" value="ECO:0007669"/>
    <property type="project" value="InterPro"/>
</dbReference>
<gene>
    <name evidence="2" type="ORF">FQY83_11530</name>
</gene>
<dbReference type="Proteomes" id="UP000319980">
    <property type="component" value="Unassembled WGS sequence"/>
</dbReference>